<dbReference type="Proteomes" id="UP000222561">
    <property type="component" value="Segment"/>
</dbReference>
<name>A0A127KMR1_9CAUD</name>
<evidence type="ECO:0000313" key="8">
    <source>
        <dbReference type="Proteomes" id="UP000225402"/>
    </source>
</evidence>
<evidence type="ECO:0000259" key="2">
    <source>
        <dbReference type="PROSITE" id="PS51194"/>
    </source>
</evidence>
<reference evidence="3 9" key="2">
    <citation type="submission" date="2016-01" db="EMBL/GenBank/DDBJ databases">
        <title>The genomic content and context of auxiliary metabolic genes in marine cyanophages.</title>
        <authorList>
            <person name="Marston M.F."/>
            <person name="Martiny J.B.H."/>
            <person name="Crummett L.T."/>
        </authorList>
    </citation>
    <scope>NUCLEOTIDE SEQUENCE [LARGE SCALE GENOMIC DNA]</scope>
    <source>
        <strain evidence="3">W2_07_0710</strain>
    </source>
</reference>
<dbReference type="InterPro" id="IPR006935">
    <property type="entry name" value="Helicase/UvrB_N"/>
</dbReference>
<dbReference type="SUPFAM" id="SSF52540">
    <property type="entry name" value="P-loop containing nucleoside triphosphate hydrolases"/>
    <property type="match status" value="2"/>
</dbReference>
<evidence type="ECO:0000313" key="9">
    <source>
        <dbReference type="Proteomes" id="UP000225786"/>
    </source>
</evidence>
<keyword evidence="3" id="KW-0067">ATP-binding</keyword>
<evidence type="ECO:0000313" key="5">
    <source>
        <dbReference type="EMBL" id="AOO12545.1"/>
    </source>
</evidence>
<dbReference type="SMART" id="SM00490">
    <property type="entry name" value="HELICc"/>
    <property type="match status" value="1"/>
</dbReference>
<organism evidence="3 9">
    <name type="scientific">Cyanophage S-RIM44</name>
    <dbReference type="NCBI Taxonomy" id="1278485"/>
    <lineage>
        <taxon>Viruses</taxon>
        <taxon>Duplodnaviria</taxon>
        <taxon>Heunggongvirae</taxon>
        <taxon>Uroviricota</taxon>
        <taxon>Caudoviricetes</taxon>
        <taxon>Pantevenvirales</taxon>
        <taxon>Kyanoviridae</taxon>
        <taxon>Vellamovirus</taxon>
        <taxon>Vellamovirus rhodeisland44</taxon>
    </lineage>
</organism>
<gene>
    <name evidence="4" type="ORF">Np050604_128</name>
    <name evidence="5" type="ORF">Sn080709_128</name>
    <name evidence="6" type="ORF">W2100709_129</name>
    <name evidence="3" type="ORF">W270710_128</name>
</gene>
<evidence type="ECO:0000313" key="6">
    <source>
        <dbReference type="EMBL" id="AOO13011.1"/>
    </source>
</evidence>
<accession>A0A127KMR1</accession>
<dbReference type="PANTHER" id="PTHR47396:SF1">
    <property type="entry name" value="ATP-DEPENDENT HELICASE IRC3-RELATED"/>
    <property type="match status" value="1"/>
</dbReference>
<feature type="domain" description="Helicase ATP-binding" evidence="1">
    <location>
        <begin position="127"/>
        <end position="280"/>
    </location>
</feature>
<dbReference type="PROSITE" id="PS51194">
    <property type="entry name" value="HELICASE_CTER"/>
    <property type="match status" value="1"/>
</dbReference>
<dbReference type="GO" id="GO:0016787">
    <property type="term" value="F:hydrolase activity"/>
    <property type="evidence" value="ECO:0007669"/>
    <property type="project" value="InterPro"/>
</dbReference>
<dbReference type="EMBL" id="KU594607">
    <property type="protein sequence ID" value="AMO43372.1"/>
    <property type="molecule type" value="Genomic_DNA"/>
</dbReference>
<proteinExistence type="predicted"/>
<dbReference type="InterPro" id="IPR014001">
    <property type="entry name" value="Helicase_ATP-bd"/>
</dbReference>
<dbReference type="Gene3D" id="3.30.780.20">
    <property type="match status" value="1"/>
</dbReference>
<dbReference type="GO" id="GO:0003677">
    <property type="term" value="F:DNA binding"/>
    <property type="evidence" value="ECO:0007669"/>
    <property type="project" value="InterPro"/>
</dbReference>
<dbReference type="CDD" id="cd17926">
    <property type="entry name" value="DEXHc_RE"/>
    <property type="match status" value="1"/>
</dbReference>
<dbReference type="SMART" id="SM00487">
    <property type="entry name" value="DEXDc"/>
    <property type="match status" value="1"/>
</dbReference>
<evidence type="ECO:0000313" key="4">
    <source>
        <dbReference type="EMBL" id="AOO11844.1"/>
    </source>
</evidence>
<dbReference type="PROSITE" id="PS51192">
    <property type="entry name" value="HELICASE_ATP_BIND_1"/>
    <property type="match status" value="1"/>
</dbReference>
<dbReference type="Proteomes" id="UP000225478">
    <property type="component" value="Segment"/>
</dbReference>
<evidence type="ECO:0000259" key="1">
    <source>
        <dbReference type="PROSITE" id="PS51192"/>
    </source>
</evidence>
<dbReference type="EMBL" id="KX349292">
    <property type="protein sequence ID" value="AOO11844.1"/>
    <property type="molecule type" value="Genomic_DNA"/>
</dbReference>
<dbReference type="EMBL" id="KX349297">
    <property type="protein sequence ID" value="AOO13011.1"/>
    <property type="molecule type" value="Genomic_DNA"/>
</dbReference>
<evidence type="ECO:0000313" key="3">
    <source>
        <dbReference type="EMBL" id="AMO43372.1"/>
    </source>
</evidence>
<dbReference type="GO" id="GO:0005524">
    <property type="term" value="F:ATP binding"/>
    <property type="evidence" value="ECO:0007669"/>
    <property type="project" value="InterPro"/>
</dbReference>
<dbReference type="InterPro" id="IPR027417">
    <property type="entry name" value="P-loop_NTPase"/>
</dbReference>
<dbReference type="InterPro" id="IPR049430">
    <property type="entry name" value="UvsW_N_sf"/>
</dbReference>
<dbReference type="Gene3D" id="3.40.50.300">
    <property type="entry name" value="P-loop containing nucleotide triphosphate hydrolases"/>
    <property type="match status" value="2"/>
</dbReference>
<dbReference type="PANTHER" id="PTHR47396">
    <property type="entry name" value="TYPE I RESTRICTION ENZYME ECOKI R PROTEIN"/>
    <property type="match status" value="1"/>
</dbReference>
<dbReference type="EMBL" id="KX349295">
    <property type="protein sequence ID" value="AOO12545.1"/>
    <property type="molecule type" value="Genomic_DNA"/>
</dbReference>
<dbReference type="Proteomes" id="UP000225786">
    <property type="component" value="Segment"/>
</dbReference>
<keyword evidence="3" id="KW-0547">Nucleotide-binding</keyword>
<dbReference type="InterPro" id="IPR050742">
    <property type="entry name" value="Helicase_Restrict-Modif_Enz"/>
</dbReference>
<reference evidence="7 8" key="1">
    <citation type="journal article" date="2016" name="Environ. Microbiol.">
        <title>Genomic diversification of marine cyanophages into stable ecotypes.</title>
        <authorList>
            <person name="Marston M.F."/>
            <person name="Martiny J.B."/>
        </authorList>
    </citation>
    <scope>NUCLEOTIDE SEQUENCE [LARGE SCALE GENOMIC DNA]</scope>
    <source>
        <strain evidence="4">Np_05_0604</strain>
        <strain evidence="5">Sn_08_0709</strain>
        <strain evidence="6">W2_10_0709</strain>
    </source>
</reference>
<dbReference type="GO" id="GO:0004386">
    <property type="term" value="F:helicase activity"/>
    <property type="evidence" value="ECO:0007669"/>
    <property type="project" value="UniProtKB-KW"/>
</dbReference>
<keyword evidence="3" id="KW-0378">Hydrolase</keyword>
<dbReference type="Pfam" id="PF04851">
    <property type="entry name" value="ResIII"/>
    <property type="match status" value="1"/>
</dbReference>
<feature type="domain" description="Helicase C-terminal" evidence="2">
    <location>
        <begin position="330"/>
        <end position="490"/>
    </location>
</feature>
<dbReference type="Proteomes" id="UP000225402">
    <property type="component" value="Segment"/>
</dbReference>
<protein>
    <submittedName>
        <fullName evidence="3">DNA helicase</fullName>
    </submittedName>
</protein>
<keyword evidence="3" id="KW-0347">Helicase</keyword>
<evidence type="ECO:0000313" key="7">
    <source>
        <dbReference type="Proteomes" id="UP000222561"/>
    </source>
</evidence>
<dbReference type="InterPro" id="IPR001650">
    <property type="entry name" value="Helicase_C-like"/>
</dbReference>
<dbReference type="Pfam" id="PF00271">
    <property type="entry name" value="Helicase_C"/>
    <property type="match status" value="1"/>
</dbReference>
<sequence>MSDIVVKKKNEVYLTLKSEPHIHHELSDYFSFELPEAKFLKRQPRFKYWDGMIRLYSPGTGELYGGLLSHLHEWAAERRYSVSYEDNDWYGHVEDKNDFVSPGGVKVFMDKITRSGITPRTYQYNTVHRALKDNRGLFLSPTGSGKSLMIYSIVRYYVATSKKILLIVPTTSLVEQMIKDFKDYGWNADEFCHTIYSGKDKNTDKPVVISTWQSIYKFPKRYFDDIECVIGDEAHLFKSKSLTGIMTKLHNAKYRFGFTGTLDGSKTHKWVLEGLFGKCEKVTKTDDLIKQGYLSNFRIKILMCKHEYQFFEDYHAEMEYLVTCQKRNNLIKNLVKDLDGNTLVLFNYVEKHGEPLYEMINNVVEDDRKVFFVHGSVDVDSREEVREIAEQESNAVIIASYGTFSTGINIKRLHNIIFASPSKSRVRNLQSIGRVLRKGEGKNIATLYDIADDISNETRSNYTLRHLYERVKIYQEENFKYEKLKIDLRR</sequence>
<dbReference type="InterPro" id="IPR049409">
    <property type="entry name" value="UvsW_N"/>
</dbReference>
<dbReference type="Pfam" id="PF21241">
    <property type="entry name" value="UvsW_N"/>
    <property type="match status" value="1"/>
</dbReference>